<gene>
    <name evidence="2" type="ORF">B7P43_G07755</name>
</gene>
<feature type="transmembrane region" description="Helical" evidence="1">
    <location>
        <begin position="240"/>
        <end position="260"/>
    </location>
</feature>
<protein>
    <submittedName>
        <fullName evidence="2">Uncharacterized protein</fullName>
    </submittedName>
</protein>
<dbReference type="PANTHER" id="PTHR21879">
    <property type="entry name" value="FI03362P-RELATED-RELATED"/>
    <property type="match status" value="1"/>
</dbReference>
<accession>A0A2J7QXJ5</accession>
<dbReference type="GO" id="GO:0016020">
    <property type="term" value="C:membrane"/>
    <property type="evidence" value="ECO:0007669"/>
    <property type="project" value="TreeGrafter"/>
</dbReference>
<keyword evidence="1" id="KW-0812">Transmembrane</keyword>
<dbReference type="EMBL" id="NEVH01009379">
    <property type="protein sequence ID" value="PNF33299.1"/>
    <property type="molecule type" value="Genomic_DNA"/>
</dbReference>
<dbReference type="InParanoid" id="A0A2J7QXJ5"/>
<name>A0A2J7QXJ5_9NEOP</name>
<dbReference type="Pfam" id="PF07898">
    <property type="entry name" value="DUF1676"/>
    <property type="match status" value="1"/>
</dbReference>
<dbReference type="FunCoup" id="A0A2J7QXJ5">
    <property type="interactions" value="70"/>
</dbReference>
<evidence type="ECO:0000313" key="2">
    <source>
        <dbReference type="EMBL" id="PNF33299.1"/>
    </source>
</evidence>
<evidence type="ECO:0000256" key="1">
    <source>
        <dbReference type="SAM" id="Phobius"/>
    </source>
</evidence>
<keyword evidence="3" id="KW-1185">Reference proteome</keyword>
<comment type="caution">
    <text evidence="2">The sequence shown here is derived from an EMBL/GenBank/DDBJ whole genome shotgun (WGS) entry which is preliminary data.</text>
</comment>
<reference evidence="2 3" key="1">
    <citation type="submission" date="2017-12" db="EMBL/GenBank/DDBJ databases">
        <title>Hemimetabolous genomes reveal molecular basis of termite eusociality.</title>
        <authorList>
            <person name="Harrison M.C."/>
            <person name="Jongepier E."/>
            <person name="Robertson H.M."/>
            <person name="Arning N."/>
            <person name="Bitard-Feildel T."/>
            <person name="Chao H."/>
            <person name="Childers C.P."/>
            <person name="Dinh H."/>
            <person name="Doddapaneni H."/>
            <person name="Dugan S."/>
            <person name="Gowin J."/>
            <person name="Greiner C."/>
            <person name="Han Y."/>
            <person name="Hu H."/>
            <person name="Hughes D.S.T."/>
            <person name="Huylmans A.-K."/>
            <person name="Kemena C."/>
            <person name="Kremer L.P.M."/>
            <person name="Lee S.L."/>
            <person name="Lopez-Ezquerra A."/>
            <person name="Mallet L."/>
            <person name="Monroy-Kuhn J.M."/>
            <person name="Moser A."/>
            <person name="Murali S.C."/>
            <person name="Muzny D.M."/>
            <person name="Otani S."/>
            <person name="Piulachs M.-D."/>
            <person name="Poelchau M."/>
            <person name="Qu J."/>
            <person name="Schaub F."/>
            <person name="Wada-Katsumata A."/>
            <person name="Worley K.C."/>
            <person name="Xie Q."/>
            <person name="Ylla G."/>
            <person name="Poulsen M."/>
            <person name="Gibbs R.A."/>
            <person name="Schal C."/>
            <person name="Richards S."/>
            <person name="Belles X."/>
            <person name="Korb J."/>
            <person name="Bornberg-Bauer E."/>
        </authorList>
    </citation>
    <scope>NUCLEOTIDE SEQUENCE [LARGE SCALE GENOMIC DNA]</scope>
    <source>
        <tissue evidence="2">Whole body</tissue>
    </source>
</reference>
<dbReference type="PANTHER" id="PTHR21879:SF7">
    <property type="entry name" value="OSIRIS 11"/>
    <property type="match status" value="1"/>
</dbReference>
<feature type="transmembrane region" description="Helical" evidence="1">
    <location>
        <begin position="214"/>
        <end position="234"/>
    </location>
</feature>
<dbReference type="AlphaFoldDB" id="A0A2J7QXJ5"/>
<proteinExistence type="predicted"/>
<keyword evidence="1" id="KW-1133">Transmembrane helix</keyword>
<sequence length="332" mass="37553">MIKSRRMRWAGLVARMGEKRNAYRILVAKPEGKRPLGRPRCRWVDNIKMDLRVIGWDGMDLIDLAQDRDQWKALVNTCQNAEFGDIFTCLKLRALKFADRILRSHSVHVIDGINIVKSFSKATDRNGRKVNFDPLPEVNEAVLPTDPEQKQDKLNEMLIERLARFFQLFSVQFDMSRLMVVSKKLLDDYPEEQEQVFYVFLAGRAKKNKGGGDLLMIGGLFKAGMLALGLKGLALLAGKALIVAKIALVLSAVIALSKLFSSGHSEEKTTYEIVKYPHVSHAHTYSSSHVEGDHGHFDSGSHDHYRRSIHIPEAAMYPHLLAYKGQRQSQNA</sequence>
<keyword evidence="1" id="KW-0472">Membrane</keyword>
<dbReference type="InterPro" id="IPR012464">
    <property type="entry name" value="DUF1676"/>
</dbReference>
<dbReference type="Proteomes" id="UP000235965">
    <property type="component" value="Unassembled WGS sequence"/>
</dbReference>
<organism evidence="2 3">
    <name type="scientific">Cryptotermes secundus</name>
    <dbReference type="NCBI Taxonomy" id="105785"/>
    <lineage>
        <taxon>Eukaryota</taxon>
        <taxon>Metazoa</taxon>
        <taxon>Ecdysozoa</taxon>
        <taxon>Arthropoda</taxon>
        <taxon>Hexapoda</taxon>
        <taxon>Insecta</taxon>
        <taxon>Pterygota</taxon>
        <taxon>Neoptera</taxon>
        <taxon>Polyneoptera</taxon>
        <taxon>Dictyoptera</taxon>
        <taxon>Blattodea</taxon>
        <taxon>Blattoidea</taxon>
        <taxon>Termitoidae</taxon>
        <taxon>Kalotermitidae</taxon>
        <taxon>Cryptotermitinae</taxon>
        <taxon>Cryptotermes</taxon>
    </lineage>
</organism>
<evidence type="ECO:0000313" key="3">
    <source>
        <dbReference type="Proteomes" id="UP000235965"/>
    </source>
</evidence>